<feature type="transmembrane region" description="Helical" evidence="5">
    <location>
        <begin position="215"/>
        <end position="232"/>
    </location>
</feature>
<feature type="transmembrane region" description="Helical" evidence="5">
    <location>
        <begin position="117"/>
        <end position="136"/>
    </location>
</feature>
<dbReference type="InterPro" id="IPR051533">
    <property type="entry name" value="WaaL-like"/>
</dbReference>
<feature type="transmembrane region" description="Helical" evidence="5">
    <location>
        <begin position="186"/>
        <end position="203"/>
    </location>
</feature>
<feature type="transmembrane region" description="Helical" evidence="5">
    <location>
        <begin position="57"/>
        <end position="77"/>
    </location>
</feature>
<feature type="transmembrane region" description="Helical" evidence="5">
    <location>
        <begin position="261"/>
        <end position="280"/>
    </location>
</feature>
<feature type="transmembrane region" description="Helical" evidence="5">
    <location>
        <begin position="359"/>
        <end position="380"/>
    </location>
</feature>
<evidence type="ECO:0000256" key="5">
    <source>
        <dbReference type="SAM" id="Phobius"/>
    </source>
</evidence>
<name>A0ABS7CYX3_9BACT</name>
<evidence type="ECO:0000313" key="7">
    <source>
        <dbReference type="EMBL" id="MBW7469031.1"/>
    </source>
</evidence>
<dbReference type="PANTHER" id="PTHR37422:SF13">
    <property type="entry name" value="LIPOPOLYSACCHARIDE BIOSYNTHESIS PROTEIN PA4999-RELATED"/>
    <property type="match status" value="1"/>
</dbReference>
<dbReference type="Proteomes" id="UP000813018">
    <property type="component" value="Unassembled WGS sequence"/>
</dbReference>
<feature type="domain" description="O-antigen ligase-related" evidence="6">
    <location>
        <begin position="221"/>
        <end position="375"/>
    </location>
</feature>
<dbReference type="GO" id="GO:0016874">
    <property type="term" value="F:ligase activity"/>
    <property type="evidence" value="ECO:0007669"/>
    <property type="project" value="UniProtKB-KW"/>
</dbReference>
<feature type="transmembrane region" description="Helical" evidence="5">
    <location>
        <begin position="89"/>
        <end position="105"/>
    </location>
</feature>
<comment type="subcellular location">
    <subcellularLocation>
        <location evidence="1">Membrane</location>
        <topology evidence="1">Multi-pass membrane protein</topology>
    </subcellularLocation>
</comment>
<dbReference type="EMBL" id="JAHYXK010000025">
    <property type="protein sequence ID" value="MBW7469031.1"/>
    <property type="molecule type" value="Genomic_DNA"/>
</dbReference>
<keyword evidence="7" id="KW-0436">Ligase</keyword>
<gene>
    <name evidence="7" type="ORF">K0O23_18295</name>
</gene>
<keyword evidence="8" id="KW-1185">Reference proteome</keyword>
<dbReference type="Pfam" id="PF04932">
    <property type="entry name" value="Wzy_C"/>
    <property type="match status" value="1"/>
</dbReference>
<feature type="transmembrane region" description="Helical" evidence="5">
    <location>
        <begin position="238"/>
        <end position="254"/>
    </location>
</feature>
<keyword evidence="2 5" id="KW-0812">Transmembrane</keyword>
<accession>A0ABS7CYX3</accession>
<evidence type="ECO:0000256" key="2">
    <source>
        <dbReference type="ARBA" id="ARBA00022692"/>
    </source>
</evidence>
<evidence type="ECO:0000259" key="6">
    <source>
        <dbReference type="Pfam" id="PF04932"/>
    </source>
</evidence>
<keyword evidence="3 5" id="KW-1133">Transmembrane helix</keyword>
<evidence type="ECO:0000313" key="8">
    <source>
        <dbReference type="Proteomes" id="UP000813018"/>
    </source>
</evidence>
<sequence>MLSEKNKILIAGIGIAILAAAAPLSTKLTSIVSILLVLAWILEGKWRFKWQAIKKNYLLLIFICFYLLHIIGLLYTQDVNSGLFDLEKKLSLILLPLIIGSSMLLREDKHLRERLHTWFVVSCFAAILFCLGHGFYRYLAEIPPVSSVYGGFEATQQFRTTHSGASGIWEYITYSELLLPLGTHPTYMAIYLLMCISILIEKVSYFQQYKKRQHLFLHLMLLVFFTVAIFLLASRVAIILYVLVISFYLFKFFRKQLSWRLILPIGVASVIALAVLVNYVPVVKHRFVNDFTMLGQSHSTDNPGTGMSMRIAFWKTALAVLEKYPTIGVGTGDLEEAMSVEYINNELSDLQGYNPHNQYLQTGIMLGITGVALLLLLLLYPLVMALRRGDSIYIVFILIVSVSFLTESVLQSNKGIVFFALFNSVYFITTKYIKQERVGSN</sequence>
<dbReference type="InterPro" id="IPR007016">
    <property type="entry name" value="O-antigen_ligase-rel_domated"/>
</dbReference>
<organism evidence="7 8">
    <name type="scientific">Pontibacter aydingkolensis</name>
    <dbReference type="NCBI Taxonomy" id="1911536"/>
    <lineage>
        <taxon>Bacteria</taxon>
        <taxon>Pseudomonadati</taxon>
        <taxon>Bacteroidota</taxon>
        <taxon>Cytophagia</taxon>
        <taxon>Cytophagales</taxon>
        <taxon>Hymenobacteraceae</taxon>
        <taxon>Pontibacter</taxon>
    </lineage>
</organism>
<dbReference type="PANTHER" id="PTHR37422">
    <property type="entry name" value="TEICHURONIC ACID BIOSYNTHESIS PROTEIN TUAE"/>
    <property type="match status" value="1"/>
</dbReference>
<protein>
    <submittedName>
        <fullName evidence="7">O-antigen ligase family protein</fullName>
    </submittedName>
</protein>
<comment type="caution">
    <text evidence="7">The sequence shown here is derived from an EMBL/GenBank/DDBJ whole genome shotgun (WGS) entry which is preliminary data.</text>
</comment>
<feature type="transmembrane region" description="Helical" evidence="5">
    <location>
        <begin position="392"/>
        <end position="410"/>
    </location>
</feature>
<evidence type="ECO:0000256" key="3">
    <source>
        <dbReference type="ARBA" id="ARBA00022989"/>
    </source>
</evidence>
<proteinExistence type="predicted"/>
<evidence type="ECO:0000256" key="4">
    <source>
        <dbReference type="ARBA" id="ARBA00023136"/>
    </source>
</evidence>
<reference evidence="7 8" key="1">
    <citation type="journal article" date="2016" name="Int. J. Syst. Evol. Microbiol.">
        <title>Pontibacter aydingkolensis sp. nov., isolated from soil of a salt lake.</title>
        <authorList>
            <person name="Osman G."/>
            <person name="Zhang T."/>
            <person name="Lou K."/>
            <person name="Gao Y."/>
            <person name="Chang W."/>
            <person name="Lin Q."/>
            <person name="Yang H.M."/>
            <person name="Huo X.D."/>
            <person name="Wang N."/>
        </authorList>
    </citation>
    <scope>NUCLEOTIDE SEQUENCE [LARGE SCALE GENOMIC DNA]</scope>
    <source>
        <strain evidence="7 8">KACC 19255</strain>
    </source>
</reference>
<feature type="transmembrane region" description="Helical" evidence="5">
    <location>
        <begin position="416"/>
        <end position="433"/>
    </location>
</feature>
<keyword evidence="4 5" id="KW-0472">Membrane</keyword>
<evidence type="ECO:0000256" key="1">
    <source>
        <dbReference type="ARBA" id="ARBA00004141"/>
    </source>
</evidence>
<dbReference type="RefSeq" id="WP_219878904.1">
    <property type="nucleotide sequence ID" value="NZ_JAHYXK010000025.1"/>
</dbReference>